<dbReference type="Proteomes" id="UP000008549">
    <property type="component" value="Unassembled WGS sequence"/>
</dbReference>
<accession>B6IG74</accession>
<reference evidence="1 2" key="2">
    <citation type="journal article" date="2011" name="PLoS Genet.">
        <title>Caenorhabditis briggsae recombinant inbred line genotypes reveal inter-strain incompatibility and the evolution of recombination.</title>
        <authorList>
            <person name="Ross J.A."/>
            <person name="Koboldt D.C."/>
            <person name="Staisch J.E."/>
            <person name="Chamberlin H.M."/>
            <person name="Gupta B.P."/>
            <person name="Miller R.D."/>
            <person name="Baird S.E."/>
            <person name="Haag E.S."/>
        </authorList>
    </citation>
    <scope>NUCLEOTIDE SEQUENCE [LARGE SCALE GENOMIC DNA]</scope>
    <source>
        <strain evidence="1 2">AF16</strain>
    </source>
</reference>
<evidence type="ECO:0000313" key="1">
    <source>
        <dbReference type="EMBL" id="CAR98904.1"/>
    </source>
</evidence>
<proteinExistence type="predicted"/>
<dbReference type="CTD" id="68917782"/>
<dbReference type="KEGG" id="cbr:CBG_26301"/>
<dbReference type="InParanoid" id="B6IG74"/>
<organism evidence="1 2">
    <name type="scientific">Caenorhabditis briggsae</name>
    <dbReference type="NCBI Taxonomy" id="6238"/>
    <lineage>
        <taxon>Eukaryota</taxon>
        <taxon>Metazoa</taxon>
        <taxon>Ecdysozoa</taxon>
        <taxon>Nematoda</taxon>
        <taxon>Chromadorea</taxon>
        <taxon>Rhabditida</taxon>
        <taxon>Rhabditina</taxon>
        <taxon>Rhabditomorpha</taxon>
        <taxon>Rhabditoidea</taxon>
        <taxon>Rhabditidae</taxon>
        <taxon>Peloderinae</taxon>
        <taxon>Caenorhabditis</taxon>
    </lineage>
</organism>
<reference evidence="1 2" key="1">
    <citation type="journal article" date="2003" name="PLoS Biol.">
        <title>The genome sequence of Caenorhabditis briggsae: a platform for comparative genomics.</title>
        <authorList>
            <person name="Stein L.D."/>
            <person name="Bao Z."/>
            <person name="Blasiar D."/>
            <person name="Blumenthal T."/>
            <person name="Brent M.R."/>
            <person name="Chen N."/>
            <person name="Chinwalla A."/>
            <person name="Clarke L."/>
            <person name="Clee C."/>
            <person name="Coghlan A."/>
            <person name="Coulson A."/>
            <person name="D'Eustachio P."/>
            <person name="Fitch D.H."/>
            <person name="Fulton L.A."/>
            <person name="Fulton R.E."/>
            <person name="Griffiths-Jones S."/>
            <person name="Harris T.W."/>
            <person name="Hillier L.W."/>
            <person name="Kamath R."/>
            <person name="Kuwabara P.E."/>
            <person name="Mardis E.R."/>
            <person name="Marra M.A."/>
            <person name="Miner T.L."/>
            <person name="Minx P."/>
            <person name="Mullikin J.C."/>
            <person name="Plumb R.W."/>
            <person name="Rogers J."/>
            <person name="Schein J.E."/>
            <person name="Sohrmann M."/>
            <person name="Spieth J."/>
            <person name="Stajich J.E."/>
            <person name="Wei C."/>
            <person name="Willey D."/>
            <person name="Wilson R.K."/>
            <person name="Durbin R."/>
            <person name="Waterston R.H."/>
        </authorList>
    </citation>
    <scope>NUCLEOTIDE SEQUENCE [LARGE SCALE GENOMIC DNA]</scope>
    <source>
        <strain evidence="1 2">AF16</strain>
    </source>
</reference>
<dbReference type="GeneID" id="68917782"/>
<keyword evidence="2" id="KW-1185">Reference proteome</keyword>
<dbReference type="RefSeq" id="XP_045098471.1">
    <property type="nucleotide sequence ID" value="XM_045235675.1"/>
</dbReference>
<name>B6IG74_CAEBR</name>
<protein>
    <submittedName>
        <fullName evidence="1">Protein CBG26301</fullName>
    </submittedName>
</protein>
<dbReference type="AlphaFoldDB" id="B6IG74"/>
<dbReference type="EMBL" id="HE600986">
    <property type="protein sequence ID" value="CAR98904.1"/>
    <property type="molecule type" value="Genomic_DNA"/>
</dbReference>
<sequence length="36" mass="4348">MPFFTSLNCFELIEYLGFLSMHFLFNNKKITSKTRE</sequence>
<dbReference type="HOGENOM" id="CLU_3360198_0_0_1"/>
<evidence type="ECO:0000313" key="2">
    <source>
        <dbReference type="Proteomes" id="UP000008549"/>
    </source>
</evidence>
<gene>
    <name evidence="1" type="ORF">CBG26301</name>
    <name evidence="1" type="ORF">CBG_26301</name>
</gene>